<dbReference type="Pfam" id="PF03703">
    <property type="entry name" value="bPH_2"/>
    <property type="match status" value="2"/>
</dbReference>
<dbReference type="PANTHER" id="PTHR34473:SF2">
    <property type="entry name" value="UPF0699 TRANSMEMBRANE PROTEIN YDBT"/>
    <property type="match status" value="1"/>
</dbReference>
<feature type="domain" description="YdbS-like PH" evidence="2">
    <location>
        <begin position="97"/>
        <end position="163"/>
    </location>
</feature>
<dbReference type="PANTHER" id="PTHR34473">
    <property type="entry name" value="UPF0699 TRANSMEMBRANE PROTEIN YDBS"/>
    <property type="match status" value="1"/>
</dbReference>
<sequence length="559" mass="61128">MTLATEDPENEHADSSFDNDFSNDNDSIVSSADIATTTWHRLHPTALIVRLTESIRSTVGIFLTLLVIMRQHLSAAIIAWIFVAAIVVSLAQPAVDWLTTHYCLGPHSLSFRSGLLFRKHRTISYGAIHAISSTSTFYLRPFNVIQLSISPVGTGADITMPAVPATLQTELEQLRARALACSTTGIAADTETLPAAPTTAASTSAVSTPANACQTPAKLVFRASVTDILLFAVTDIGFLAAAFVIYGFVQNLQDILPNSLVLAAEHSIGDTVMHSAAAGVMSVILLIAACVMILMIVSIGTSLLRFYGFEVWRRGDDLMVERGLFTRHTTIIPVSRIQTIVIRRSALRRPLHLCSVQLGLSASSRKNDVTFSANILPVLSTRRVTATLRAMLPEWDCRLETPVQPTGRGLTRYYVTVPAIATIAASAIVGVGVAVTRTWLWWLIAVPAMAGAWWISCRWMKSRAEGYAILPDSDDSSATADVMSHRIMTTGANGWGLFTMMTRRARVQSVTRSTMLWREQRGVESMQMSLFVMNGISELRFRFLRQADADVLADWARGR</sequence>
<evidence type="ECO:0000313" key="3">
    <source>
        <dbReference type="EMBL" id="RSX53554.1"/>
    </source>
</evidence>
<evidence type="ECO:0000256" key="1">
    <source>
        <dbReference type="SAM" id="Phobius"/>
    </source>
</evidence>
<feature type="transmembrane region" description="Helical" evidence="1">
    <location>
        <begin position="280"/>
        <end position="304"/>
    </location>
</feature>
<protein>
    <submittedName>
        <fullName evidence="3">Bacterial membrane flanked domain superfamily</fullName>
    </submittedName>
</protein>
<dbReference type="RefSeq" id="WP_125980201.1">
    <property type="nucleotide sequence ID" value="NZ_QXGL01000002.1"/>
</dbReference>
<keyword evidence="1" id="KW-0472">Membrane</keyword>
<dbReference type="EMBL" id="QXGL01000002">
    <property type="protein sequence ID" value="RSX53554.1"/>
    <property type="molecule type" value="Genomic_DNA"/>
</dbReference>
<accession>A0A430FKY2</accession>
<evidence type="ECO:0000313" key="4">
    <source>
        <dbReference type="Proteomes" id="UP000287533"/>
    </source>
</evidence>
<feature type="transmembrane region" description="Helical" evidence="1">
    <location>
        <begin position="413"/>
        <end position="433"/>
    </location>
</feature>
<reference evidence="3 4" key="1">
    <citation type="submission" date="2018-09" db="EMBL/GenBank/DDBJ databases">
        <title>Characterization of the phylogenetic diversity of five novel species belonging to the genus Bifidobacterium.</title>
        <authorList>
            <person name="Lugli G.A."/>
            <person name="Duranti S."/>
            <person name="Milani C."/>
        </authorList>
    </citation>
    <scope>NUCLEOTIDE SEQUENCE [LARGE SCALE GENOMIC DNA]</scope>
    <source>
        <strain evidence="3 4">2034B</strain>
    </source>
</reference>
<name>A0A430FKY2_9BIFI</name>
<organism evidence="3 4">
    <name type="scientific">Bifidobacterium goeldii</name>
    <dbReference type="NCBI Taxonomy" id="2306975"/>
    <lineage>
        <taxon>Bacteria</taxon>
        <taxon>Bacillati</taxon>
        <taxon>Actinomycetota</taxon>
        <taxon>Actinomycetes</taxon>
        <taxon>Bifidobacteriales</taxon>
        <taxon>Bifidobacteriaceae</taxon>
        <taxon>Bifidobacterium</taxon>
    </lineage>
</organism>
<gene>
    <name evidence="3" type="ORF">D2E25_0877</name>
</gene>
<feature type="transmembrane region" description="Helical" evidence="1">
    <location>
        <begin position="75"/>
        <end position="95"/>
    </location>
</feature>
<dbReference type="AlphaFoldDB" id="A0A430FKY2"/>
<dbReference type="OrthoDB" id="3190163at2"/>
<feature type="domain" description="YdbS-like PH" evidence="2">
    <location>
        <begin position="307"/>
        <end position="371"/>
    </location>
</feature>
<feature type="transmembrane region" description="Helical" evidence="1">
    <location>
        <begin position="439"/>
        <end position="457"/>
    </location>
</feature>
<dbReference type="InterPro" id="IPR005182">
    <property type="entry name" value="YdbS-like_PH"/>
</dbReference>
<dbReference type="PIRSF" id="PIRSF026631">
    <property type="entry name" value="UCP026631"/>
    <property type="match status" value="1"/>
</dbReference>
<keyword evidence="1" id="KW-1133">Transmembrane helix</keyword>
<dbReference type="Proteomes" id="UP000287533">
    <property type="component" value="Unassembled WGS sequence"/>
</dbReference>
<dbReference type="InterPro" id="IPR014529">
    <property type="entry name" value="UCP026631"/>
</dbReference>
<comment type="caution">
    <text evidence="3">The sequence shown here is derived from an EMBL/GenBank/DDBJ whole genome shotgun (WGS) entry which is preliminary data.</text>
</comment>
<feature type="transmembrane region" description="Helical" evidence="1">
    <location>
        <begin position="228"/>
        <end position="249"/>
    </location>
</feature>
<evidence type="ECO:0000259" key="2">
    <source>
        <dbReference type="Pfam" id="PF03703"/>
    </source>
</evidence>
<proteinExistence type="predicted"/>
<keyword evidence="1" id="KW-0812">Transmembrane</keyword>
<keyword evidence="4" id="KW-1185">Reference proteome</keyword>